<protein>
    <submittedName>
        <fullName evidence="3">LysR family transcriptional regulator</fullName>
    </submittedName>
</protein>
<dbReference type="SUPFAM" id="SSF53850">
    <property type="entry name" value="Periplasmic binding protein-like II"/>
    <property type="match status" value="1"/>
</dbReference>
<sequence>MLIIPRLAAFFLAYPDVRVELVIDDSITDVIARGFDAGIRSGDLVHQDMVAIRMTPDLRMAVVGAPAYLATRAMPATPEDLRGHACLTYRWSDTGALYRWRFAGPGGAVDVDVISVMTANDTDMLLAAALQGAGLAFVPESFVAPYLQSGELVRMLEAWCRPFGGFYLYYPNRAYMPAPLRAFIDFFKPDLPSITTI</sequence>
<dbReference type="AlphaFoldDB" id="A0A9X0YG99"/>
<comment type="caution">
    <text evidence="3">The sequence shown here is derived from an EMBL/GenBank/DDBJ whole genome shotgun (WGS) entry which is preliminary data.</text>
</comment>
<feature type="domain" description="LysR substrate-binding" evidence="2">
    <location>
        <begin position="2"/>
        <end position="188"/>
    </location>
</feature>
<organism evidence="3 4">
    <name type="scientific">Pseudomonas lactucae</name>
    <dbReference type="NCBI Taxonomy" id="2813360"/>
    <lineage>
        <taxon>Bacteria</taxon>
        <taxon>Pseudomonadati</taxon>
        <taxon>Pseudomonadota</taxon>
        <taxon>Gammaproteobacteria</taxon>
        <taxon>Pseudomonadales</taxon>
        <taxon>Pseudomonadaceae</taxon>
        <taxon>Pseudomonas</taxon>
    </lineage>
</organism>
<dbReference type="Pfam" id="PF03466">
    <property type="entry name" value="LysR_substrate"/>
    <property type="match status" value="1"/>
</dbReference>
<reference evidence="3 4" key="1">
    <citation type="journal article" date="2021" name="Int. J. Syst. Evol. Microbiol.">
        <title>Pseudomonas lactucae sp. nov., a pathogen causing bacterial rot of lettuce in Japan.</title>
        <authorList>
            <person name="Sawada H."/>
            <person name="Fujikawa T."/>
            <person name="Satou M."/>
        </authorList>
    </citation>
    <scope>NUCLEOTIDE SEQUENCE [LARGE SCALE GENOMIC DNA]</scope>
    <source>
        <strain evidence="3 4">MAFF 301381</strain>
    </source>
</reference>
<evidence type="ECO:0000259" key="2">
    <source>
        <dbReference type="Pfam" id="PF03466"/>
    </source>
</evidence>
<evidence type="ECO:0000313" key="4">
    <source>
        <dbReference type="Proteomes" id="UP001154860"/>
    </source>
</evidence>
<dbReference type="InterPro" id="IPR005119">
    <property type="entry name" value="LysR_subst-bd"/>
</dbReference>
<gene>
    <name evidence="3" type="ORF">JWR99_23510</name>
</gene>
<comment type="similarity">
    <text evidence="1">Belongs to the LysR transcriptional regulatory family.</text>
</comment>
<evidence type="ECO:0000313" key="3">
    <source>
        <dbReference type="EMBL" id="MBN2978744.1"/>
    </source>
</evidence>
<dbReference type="RefSeq" id="WP_205520196.1">
    <property type="nucleotide sequence ID" value="NZ_JAFHKJ010000118.1"/>
</dbReference>
<proteinExistence type="inferred from homology"/>
<reference evidence="3 4" key="2">
    <citation type="journal article" date="2023" name="Plant Pathol.">
        <title>Dismantling and reorganizing Pseudomonas marginalis sensu#lato.</title>
        <authorList>
            <person name="Sawada H."/>
            <person name="Fujikawa T."/>
            <person name="Satou M."/>
        </authorList>
    </citation>
    <scope>NUCLEOTIDE SEQUENCE [LARGE SCALE GENOMIC DNA]</scope>
    <source>
        <strain evidence="3 4">MAFF 301381</strain>
    </source>
</reference>
<accession>A0A9X0YG99</accession>
<dbReference type="GO" id="GO:0003700">
    <property type="term" value="F:DNA-binding transcription factor activity"/>
    <property type="evidence" value="ECO:0007669"/>
    <property type="project" value="TreeGrafter"/>
</dbReference>
<name>A0A9X0YG99_9PSED</name>
<dbReference type="EMBL" id="JAFHKJ010000118">
    <property type="protein sequence ID" value="MBN2978744.1"/>
    <property type="molecule type" value="Genomic_DNA"/>
</dbReference>
<dbReference type="InterPro" id="IPR058163">
    <property type="entry name" value="LysR-type_TF_proteobact-type"/>
</dbReference>
<dbReference type="GO" id="GO:0043565">
    <property type="term" value="F:sequence-specific DNA binding"/>
    <property type="evidence" value="ECO:0007669"/>
    <property type="project" value="TreeGrafter"/>
</dbReference>
<dbReference type="PANTHER" id="PTHR30537">
    <property type="entry name" value="HTH-TYPE TRANSCRIPTIONAL REGULATOR"/>
    <property type="match status" value="1"/>
</dbReference>
<dbReference type="Proteomes" id="UP001154860">
    <property type="component" value="Unassembled WGS sequence"/>
</dbReference>
<evidence type="ECO:0000256" key="1">
    <source>
        <dbReference type="ARBA" id="ARBA00009437"/>
    </source>
</evidence>
<dbReference type="GO" id="GO:0006351">
    <property type="term" value="P:DNA-templated transcription"/>
    <property type="evidence" value="ECO:0007669"/>
    <property type="project" value="TreeGrafter"/>
</dbReference>
<keyword evidence="4" id="KW-1185">Reference proteome</keyword>
<dbReference type="Gene3D" id="3.40.190.10">
    <property type="entry name" value="Periplasmic binding protein-like II"/>
    <property type="match status" value="2"/>
</dbReference>
<dbReference type="PANTHER" id="PTHR30537:SF1">
    <property type="entry name" value="HTH-TYPE TRANSCRIPTIONAL REGULATOR PGRR"/>
    <property type="match status" value="1"/>
</dbReference>